<feature type="compositionally biased region" description="Basic and acidic residues" evidence="1">
    <location>
        <begin position="71"/>
        <end position="80"/>
    </location>
</feature>
<evidence type="ECO:0000313" key="3">
    <source>
        <dbReference type="Proteomes" id="UP001521222"/>
    </source>
</evidence>
<feature type="compositionally biased region" description="Basic and acidic residues" evidence="1">
    <location>
        <begin position="140"/>
        <end position="154"/>
    </location>
</feature>
<keyword evidence="3" id="KW-1185">Reference proteome</keyword>
<name>A0ABR3QVJ7_9PLEO</name>
<evidence type="ECO:0000313" key="2">
    <source>
        <dbReference type="EMBL" id="KAL1596176.1"/>
    </source>
</evidence>
<feature type="compositionally biased region" description="Basic residues" evidence="1">
    <location>
        <begin position="188"/>
        <end position="202"/>
    </location>
</feature>
<accession>A0ABR3QVJ7</accession>
<organism evidence="2 3">
    <name type="scientific">Nothophoma quercina</name>
    <dbReference type="NCBI Taxonomy" id="749835"/>
    <lineage>
        <taxon>Eukaryota</taxon>
        <taxon>Fungi</taxon>
        <taxon>Dikarya</taxon>
        <taxon>Ascomycota</taxon>
        <taxon>Pezizomycotina</taxon>
        <taxon>Dothideomycetes</taxon>
        <taxon>Pleosporomycetidae</taxon>
        <taxon>Pleosporales</taxon>
        <taxon>Pleosporineae</taxon>
        <taxon>Didymellaceae</taxon>
        <taxon>Nothophoma</taxon>
    </lineage>
</organism>
<evidence type="ECO:0000256" key="1">
    <source>
        <dbReference type="SAM" id="MobiDB-lite"/>
    </source>
</evidence>
<proteinExistence type="predicted"/>
<gene>
    <name evidence="2" type="ORF">SLS59_007873</name>
</gene>
<sequence length="315" mass="35592">MATHEHPPNFEMLHGCPTPPPTASSVYGPPRFLSQANHTPPLYKRTGAGKSLHTPPLEFTPTGQGHQFRFTRAESIERSSRPSSVSGHAYAGTTPQESEYDDSSDEESEEEDERPRRPVEEADFELEEVDSDESEDENIEVVKPDHCEDAKSDKSGTALENTGVMDQLRDLQVSEGSTDEEAEARERYLRKKKRWSQGHFKRTHDESVEGDSSYSDDDPQDDNNIDARRLRRKLRAPGPWDRRGSLIFEDKGFPNTNNIQEVDEPEEEGVPHTRGPPSIPSDDAFTLDEVLPFWRGGYDIMDVETDTEDHAKKKA</sequence>
<feature type="compositionally biased region" description="Basic and acidic residues" evidence="1">
    <location>
        <begin position="240"/>
        <end position="252"/>
    </location>
</feature>
<feature type="compositionally biased region" description="Acidic residues" evidence="1">
    <location>
        <begin position="121"/>
        <end position="139"/>
    </location>
</feature>
<feature type="compositionally biased region" description="Acidic residues" evidence="1">
    <location>
        <begin position="214"/>
        <end position="224"/>
    </location>
</feature>
<feature type="region of interest" description="Disordered" evidence="1">
    <location>
        <begin position="1"/>
        <end position="284"/>
    </location>
</feature>
<dbReference type="Proteomes" id="UP001521222">
    <property type="component" value="Unassembled WGS sequence"/>
</dbReference>
<protein>
    <submittedName>
        <fullName evidence="2">Uncharacterized protein</fullName>
    </submittedName>
</protein>
<feature type="compositionally biased region" description="Acidic residues" evidence="1">
    <location>
        <begin position="98"/>
        <end position="112"/>
    </location>
</feature>
<dbReference type="EMBL" id="JAKIXB020000029">
    <property type="protein sequence ID" value="KAL1596176.1"/>
    <property type="molecule type" value="Genomic_DNA"/>
</dbReference>
<comment type="caution">
    <text evidence="2">The sequence shown here is derived from an EMBL/GenBank/DDBJ whole genome shotgun (WGS) entry which is preliminary data.</text>
</comment>
<reference evidence="2 3" key="1">
    <citation type="submission" date="2024-02" db="EMBL/GenBank/DDBJ databases">
        <title>De novo assembly and annotation of 12 fungi associated with fruit tree decline syndrome in Ontario, Canada.</title>
        <authorList>
            <person name="Sulman M."/>
            <person name="Ellouze W."/>
            <person name="Ilyukhin E."/>
        </authorList>
    </citation>
    <scope>NUCLEOTIDE SEQUENCE [LARGE SCALE GENOMIC DNA]</scope>
    <source>
        <strain evidence="2 3">M97-236</strain>
    </source>
</reference>